<evidence type="ECO:0000313" key="2">
    <source>
        <dbReference type="Proteomes" id="UP000515318"/>
    </source>
</evidence>
<protein>
    <submittedName>
        <fullName evidence="1">Uncharacterized protein</fullName>
    </submittedName>
</protein>
<reference evidence="1 2" key="1">
    <citation type="submission" date="2020-04" db="EMBL/GenBank/DDBJ databases">
        <authorList>
            <person name="Martino G."/>
            <person name="Holtappels D."/>
            <person name="Wagemans J."/>
            <person name="Lavigne R."/>
            <person name="Turina M."/>
            <person name="Ciuffo M."/>
        </authorList>
    </citation>
    <scope>NUCLEOTIDE SEQUENCE [LARGE SCALE GENOMIC DNA]</scope>
</reference>
<keyword evidence="2" id="KW-1185">Reference proteome</keyword>
<evidence type="ECO:0000313" key="1">
    <source>
        <dbReference type="EMBL" id="QMP84038.1"/>
    </source>
</evidence>
<gene>
    <name evidence="1" type="ORF">phiB1_1_11</name>
</gene>
<accession>A0A7D7F1A6</accession>
<organism evidence="1 2">
    <name type="scientific">Pseudomonas phage phiB1_1</name>
    <dbReference type="NCBI Taxonomy" id="2755402"/>
    <lineage>
        <taxon>Viruses</taxon>
        <taxon>Duplodnaviria</taxon>
        <taxon>Heunggongvirae</taxon>
        <taxon>Uroviricota</taxon>
        <taxon>Caudoviricetes</taxon>
        <taxon>Autographivirales</taxon>
        <taxon>Autoscriptoviridae</taxon>
        <taxon>Krylovirinae</taxon>
        <taxon>Torinorumvirus</taxon>
        <taxon>Torinorumvirus B11</taxon>
    </lineage>
</organism>
<sequence length="131" mass="14577">MSKNKPNDVRVSRELFRSALGAVEYLALRGDDIGTSNVPVADALRALLAQPADQQDEPVAWLITLIEDGSTYCITENKPRADRLTADSDYVTTPLYRHAQPSTAKVVLPEPNIKSRQAERWPVLKSKTYNP</sequence>
<name>A0A7D7F1A6_9CAUD</name>
<dbReference type="Proteomes" id="UP000515318">
    <property type="component" value="Segment"/>
</dbReference>
<dbReference type="EMBL" id="MT354570">
    <property type="protein sequence ID" value="QMP84038.1"/>
    <property type="molecule type" value="Genomic_DNA"/>
</dbReference>
<proteinExistence type="predicted"/>